<dbReference type="Proteomes" id="UP000236544">
    <property type="component" value="Unassembled WGS sequence"/>
</dbReference>
<accession>A0A0P1KVB5</accession>
<dbReference type="GO" id="GO:0071013">
    <property type="term" value="C:catalytic step 2 spliceosome"/>
    <property type="evidence" value="ECO:0007669"/>
    <property type="project" value="TreeGrafter"/>
</dbReference>
<dbReference type="GO" id="GO:0003723">
    <property type="term" value="F:RNA binding"/>
    <property type="evidence" value="ECO:0007669"/>
    <property type="project" value="TreeGrafter"/>
</dbReference>
<feature type="compositionally biased region" description="Polar residues" evidence="6">
    <location>
        <begin position="178"/>
        <end position="190"/>
    </location>
</feature>
<evidence type="ECO:0000313" key="7">
    <source>
        <dbReference type="EMBL" id="CUS24082.1"/>
    </source>
</evidence>
<evidence type="ECO:0000256" key="6">
    <source>
        <dbReference type="SAM" id="MobiDB-lite"/>
    </source>
</evidence>
<dbReference type="AlphaFoldDB" id="A0A0P1KVB5"/>
<organism evidence="7 8">
    <name type="scientific">Lachancea quebecensis</name>
    <dbReference type="NCBI Taxonomy" id="1654605"/>
    <lineage>
        <taxon>Eukaryota</taxon>
        <taxon>Fungi</taxon>
        <taxon>Dikarya</taxon>
        <taxon>Ascomycota</taxon>
        <taxon>Saccharomycotina</taxon>
        <taxon>Saccharomycetes</taxon>
        <taxon>Saccharomycetales</taxon>
        <taxon>Saccharomycetaceae</taxon>
        <taxon>Lachancea</taxon>
    </lineage>
</organism>
<name>A0A0P1KVB5_9SACH</name>
<evidence type="ECO:0000256" key="1">
    <source>
        <dbReference type="ARBA" id="ARBA00003777"/>
    </source>
</evidence>
<feature type="compositionally biased region" description="Low complexity" evidence="6">
    <location>
        <begin position="103"/>
        <end position="119"/>
    </location>
</feature>
<evidence type="ECO:0000256" key="3">
    <source>
        <dbReference type="ARBA" id="ARBA00020693"/>
    </source>
</evidence>
<keyword evidence="4" id="KW-0507">mRNA processing</keyword>
<protein>
    <recommendedName>
        <fullName evidence="3">Pre-mRNA-splicing factor CWC15</fullName>
    </recommendedName>
</protein>
<dbReference type="PANTHER" id="PTHR12718:SF2">
    <property type="entry name" value="SPLICEOSOME-ASSOCIATED PROTEIN CWC15 HOMOLOG"/>
    <property type="match status" value="1"/>
</dbReference>
<feature type="compositionally biased region" description="Acidic residues" evidence="6">
    <location>
        <begin position="120"/>
        <end position="133"/>
    </location>
</feature>
<feature type="compositionally biased region" description="Basic and acidic residues" evidence="6">
    <location>
        <begin position="63"/>
        <end position="74"/>
    </location>
</feature>
<evidence type="ECO:0000256" key="5">
    <source>
        <dbReference type="ARBA" id="ARBA00023187"/>
    </source>
</evidence>
<feature type="compositionally biased region" description="Basic and acidic residues" evidence="6">
    <location>
        <begin position="191"/>
        <end position="200"/>
    </location>
</feature>
<dbReference type="EMBL" id="LN890566">
    <property type="protein sequence ID" value="CUS24082.1"/>
    <property type="molecule type" value="Genomic_DNA"/>
</dbReference>
<reference evidence="8" key="1">
    <citation type="submission" date="2015-10" db="EMBL/GenBank/DDBJ databases">
        <authorList>
            <person name="Devillers H."/>
        </authorList>
    </citation>
    <scope>NUCLEOTIDE SEQUENCE [LARGE SCALE GENOMIC DNA]</scope>
</reference>
<evidence type="ECO:0000256" key="4">
    <source>
        <dbReference type="ARBA" id="ARBA00022664"/>
    </source>
</evidence>
<comment type="function">
    <text evidence="1">Involved in pre-mRNA splicing.</text>
</comment>
<evidence type="ECO:0000256" key="2">
    <source>
        <dbReference type="ARBA" id="ARBA00006644"/>
    </source>
</evidence>
<dbReference type="GO" id="GO:0045292">
    <property type="term" value="P:mRNA cis splicing, via spliceosome"/>
    <property type="evidence" value="ECO:0007669"/>
    <property type="project" value="TreeGrafter"/>
</dbReference>
<dbReference type="InterPro" id="IPR006973">
    <property type="entry name" value="Cwf_Cwc_15"/>
</dbReference>
<comment type="similarity">
    <text evidence="2">Belongs to the CWC15 family.</text>
</comment>
<keyword evidence="8" id="KW-1185">Reference proteome</keyword>
<proteinExistence type="inferred from homology"/>
<sequence>MTTSHRPQLEARNGAKGSYVPTSTQHARLLPGHTKLKYRKRKLTDSDLEEQDKPKTSRSTAKILKDEKNEEVDGRNASSCLSNKGASSRSDGGEEGEEGESGNGSVNEEPQLEEGVSGSSEDEDEESDEEDQEALLRELNKIRQERMVQKLKEQREKQDLTGEVFETPTVQRSWRSQTVFGGQRPSQLSKKNADKDLKHEYTNDMTRSKFHDDFLRKYVR</sequence>
<dbReference type="Pfam" id="PF04889">
    <property type="entry name" value="Cwf_Cwc_15"/>
    <property type="match status" value="1"/>
</dbReference>
<dbReference type="OrthoDB" id="30179at2759"/>
<dbReference type="PANTHER" id="PTHR12718">
    <property type="entry name" value="CELL CYCLE CONTROL PROTEIN CWF15"/>
    <property type="match status" value="1"/>
</dbReference>
<feature type="region of interest" description="Disordered" evidence="6">
    <location>
        <begin position="178"/>
        <end position="200"/>
    </location>
</feature>
<evidence type="ECO:0000313" key="8">
    <source>
        <dbReference type="Proteomes" id="UP000236544"/>
    </source>
</evidence>
<gene>
    <name evidence="7" type="ORF">LAQU0_S13e02872g</name>
</gene>
<keyword evidence="5" id="KW-0508">mRNA splicing</keyword>
<feature type="region of interest" description="Disordered" evidence="6">
    <location>
        <begin position="1"/>
        <end position="134"/>
    </location>
</feature>